<dbReference type="GO" id="GO:0004862">
    <property type="term" value="F:cAMP-dependent protein kinase inhibitor activity"/>
    <property type="evidence" value="ECO:0007669"/>
    <property type="project" value="TreeGrafter"/>
</dbReference>
<dbReference type="PANTHER" id="PTHR11635">
    <property type="entry name" value="CAMP-DEPENDENT PROTEIN KINASE REGULATORY CHAIN"/>
    <property type="match status" value="1"/>
</dbReference>
<keyword evidence="6 8" id="KW-0547">Nucleotide-binding</keyword>
<dbReference type="GO" id="GO:0030552">
    <property type="term" value="F:cAMP binding"/>
    <property type="evidence" value="ECO:0007669"/>
    <property type="project" value="UniProtKB-KW"/>
</dbReference>
<sequence>MDSLDALRIPEEKKRYIIDQLNPILEEMVAECIKKMPDDPVPFMLDWLEKRKVLEEEKLLSPKEKELMLKENEDLKESIRKNQHTFQDAAKLVAFETEDTKETSDTESDESGSDEMSELPEEFKKPAKELGKCRQSVSAEAFGEWNKKKSFIPPIVTKSDEQKDRLRNCLLKSFLFSNLEDQDLAIVIGAMKEVPVEPQQCVIEQGESGENLYVTESGKLDCIITTSSGSPKVVRTCEPGDVFGELALLYNCPRAATVKSQEKCVLWELDRATFTHIVKESAEKKRARYDIFLSKVSLLQSMDAYERSQLADSLRSEAFSDGMVIVNVGDVGTKFYIIEEGAAVATKNGEVVMMYDVGDYFGELALIRNQPRAATVTARGFTKVLSLDSRSFKRLLNVNELLKRSNQYT</sequence>
<evidence type="ECO:0000256" key="3">
    <source>
        <dbReference type="ARBA" id="ARBA00022553"/>
    </source>
</evidence>
<dbReference type="PROSITE" id="PS50042">
    <property type="entry name" value="CNMP_BINDING_3"/>
    <property type="match status" value="2"/>
</dbReference>
<dbReference type="PRINTS" id="PR00103">
    <property type="entry name" value="CAMPKINASE"/>
</dbReference>
<dbReference type="GO" id="GO:0005952">
    <property type="term" value="C:cAMP-dependent protein kinase complex"/>
    <property type="evidence" value="ECO:0007669"/>
    <property type="project" value="InterPro"/>
</dbReference>
<comment type="similarity">
    <text evidence="1">Belongs to the cAMP-dependent kinase regulatory chain family.</text>
</comment>
<dbReference type="FunFam" id="2.60.120.10:FF:000039">
    <property type="entry name" value="cAMP-dependent protein kinase regulatory subunit"/>
    <property type="match status" value="1"/>
</dbReference>
<feature type="domain" description="Cyclic nucleotide-binding" evidence="10">
    <location>
        <begin position="298"/>
        <end position="409"/>
    </location>
</feature>
<dbReference type="InterPro" id="IPR050503">
    <property type="entry name" value="cAMP-dep_PK_reg_su-like"/>
</dbReference>
<dbReference type="InterPro" id="IPR000595">
    <property type="entry name" value="cNMP-bd_dom"/>
</dbReference>
<feature type="region of interest" description="Disordered" evidence="9">
    <location>
        <begin position="93"/>
        <end position="121"/>
    </location>
</feature>
<evidence type="ECO:0000256" key="7">
    <source>
        <dbReference type="ARBA" id="ARBA00023149"/>
    </source>
</evidence>
<dbReference type="EMBL" id="HBFQ01054518">
    <property type="protein sequence ID" value="CAD8864396.1"/>
    <property type="molecule type" value="Transcribed_RNA"/>
</dbReference>
<dbReference type="Gene3D" id="2.60.120.10">
    <property type="entry name" value="Jelly Rolls"/>
    <property type="match status" value="2"/>
</dbReference>
<evidence type="ECO:0000256" key="6">
    <source>
        <dbReference type="ARBA" id="ARBA00022741"/>
    </source>
</evidence>
<feature type="binding site" evidence="8">
    <location>
        <position position="363"/>
    </location>
    <ligand>
        <name>3',5'-cyclic AMP</name>
        <dbReference type="ChEBI" id="CHEBI:58165"/>
        <label>2</label>
    </ligand>
</feature>
<evidence type="ECO:0000256" key="8">
    <source>
        <dbReference type="PIRSR" id="PIRSR000548-1"/>
    </source>
</evidence>
<evidence type="ECO:0000256" key="2">
    <source>
        <dbReference type="ARBA" id="ARBA00020355"/>
    </source>
</evidence>
<dbReference type="PROSITE" id="PS00888">
    <property type="entry name" value="CNMP_BINDING_1"/>
    <property type="match status" value="1"/>
</dbReference>
<feature type="binding site" evidence="8">
    <location>
        <position position="245"/>
    </location>
    <ligand>
        <name>3',5'-cyclic AMP</name>
        <dbReference type="ChEBI" id="CHEBI:58165"/>
        <label>1</label>
    </ligand>
</feature>
<keyword evidence="7 8" id="KW-0114">cAMP</keyword>
<dbReference type="InterPro" id="IPR018490">
    <property type="entry name" value="cNMP-bd_dom_sf"/>
</dbReference>
<dbReference type="AlphaFoldDB" id="A0A7S1ATC1"/>
<dbReference type="CDD" id="cd00038">
    <property type="entry name" value="CAP_ED"/>
    <property type="match status" value="2"/>
</dbReference>
<evidence type="ECO:0000313" key="11">
    <source>
        <dbReference type="EMBL" id="CAD8864396.1"/>
    </source>
</evidence>
<gene>
    <name evidence="11" type="ORF">NSCI0253_LOCUS38751</name>
</gene>
<evidence type="ECO:0000256" key="5">
    <source>
        <dbReference type="ARBA" id="ARBA00022737"/>
    </source>
</evidence>
<dbReference type="CDD" id="cd22964">
    <property type="entry name" value="DD_CrRSP_unchar"/>
    <property type="match status" value="1"/>
</dbReference>
<evidence type="ECO:0000256" key="1">
    <source>
        <dbReference type="ARBA" id="ARBA00005753"/>
    </source>
</evidence>
<dbReference type="GO" id="GO:0034236">
    <property type="term" value="F:protein kinase A catalytic subunit binding"/>
    <property type="evidence" value="ECO:0007669"/>
    <property type="project" value="TreeGrafter"/>
</dbReference>
<organism evidence="11">
    <name type="scientific">Noctiluca scintillans</name>
    <name type="common">Sea sparkle</name>
    <name type="synonym">Red tide dinoflagellate</name>
    <dbReference type="NCBI Taxonomy" id="2966"/>
    <lineage>
        <taxon>Eukaryota</taxon>
        <taxon>Sar</taxon>
        <taxon>Alveolata</taxon>
        <taxon>Dinophyceae</taxon>
        <taxon>Noctilucales</taxon>
        <taxon>Noctilucaceae</taxon>
        <taxon>Noctiluca</taxon>
    </lineage>
</organism>
<feature type="domain" description="Cyclic nucleotide-binding" evidence="10">
    <location>
        <begin position="175"/>
        <end position="295"/>
    </location>
</feature>
<feature type="binding site" evidence="8">
    <location>
        <position position="254"/>
    </location>
    <ligand>
        <name>3',5'-cyclic AMP</name>
        <dbReference type="ChEBI" id="CHEBI:58165"/>
        <label>1</label>
    </ligand>
</feature>
<dbReference type="PROSITE" id="PS00889">
    <property type="entry name" value="CNMP_BINDING_2"/>
    <property type="match status" value="2"/>
</dbReference>
<dbReference type="GO" id="GO:0005829">
    <property type="term" value="C:cytosol"/>
    <property type="evidence" value="ECO:0007669"/>
    <property type="project" value="TreeGrafter"/>
</dbReference>
<dbReference type="PIRSF" id="PIRSF000548">
    <property type="entry name" value="PK_regulatory"/>
    <property type="match status" value="1"/>
</dbReference>
<feature type="binding site" evidence="8">
    <location>
        <position position="372"/>
    </location>
    <ligand>
        <name>3',5'-cyclic AMP</name>
        <dbReference type="ChEBI" id="CHEBI:58165"/>
        <label>2</label>
    </ligand>
</feature>
<protein>
    <recommendedName>
        <fullName evidence="2">cAMP-dependent protein kinase regulatory subunit</fullName>
    </recommendedName>
</protein>
<dbReference type="InterPro" id="IPR014710">
    <property type="entry name" value="RmlC-like_jellyroll"/>
</dbReference>
<name>A0A7S1ATC1_NOCSC</name>
<evidence type="ECO:0000259" key="10">
    <source>
        <dbReference type="PROSITE" id="PS50042"/>
    </source>
</evidence>
<dbReference type="SMART" id="SM00100">
    <property type="entry name" value="cNMP"/>
    <property type="match status" value="2"/>
</dbReference>
<proteinExistence type="inferred from homology"/>
<feature type="compositionally biased region" description="Acidic residues" evidence="9">
    <location>
        <begin position="105"/>
        <end position="120"/>
    </location>
</feature>
<keyword evidence="5" id="KW-0677">Repeat</keyword>
<dbReference type="Pfam" id="PF00027">
    <property type="entry name" value="cNMP_binding"/>
    <property type="match status" value="2"/>
</dbReference>
<dbReference type="InterPro" id="IPR012198">
    <property type="entry name" value="cAMP_dep_PK_reg_su"/>
</dbReference>
<dbReference type="GO" id="GO:0033554">
    <property type="term" value="P:cellular response to stress"/>
    <property type="evidence" value="ECO:0007669"/>
    <property type="project" value="UniProtKB-ARBA"/>
</dbReference>
<keyword evidence="4 8" id="KW-0116">cAMP-binding</keyword>
<accession>A0A7S1ATC1</accession>
<keyword evidence="3" id="KW-0597">Phosphoprotein</keyword>
<dbReference type="PANTHER" id="PTHR11635:SF152">
    <property type="entry name" value="CAMP-DEPENDENT PROTEIN KINASE TYPE I REGULATORY SUBUNIT-RELATED"/>
    <property type="match status" value="1"/>
</dbReference>
<evidence type="ECO:0000256" key="9">
    <source>
        <dbReference type="SAM" id="MobiDB-lite"/>
    </source>
</evidence>
<reference evidence="11" key="1">
    <citation type="submission" date="2021-01" db="EMBL/GenBank/DDBJ databases">
        <authorList>
            <person name="Corre E."/>
            <person name="Pelletier E."/>
            <person name="Niang G."/>
            <person name="Scheremetjew M."/>
            <person name="Finn R."/>
            <person name="Kale V."/>
            <person name="Holt S."/>
            <person name="Cochrane G."/>
            <person name="Meng A."/>
            <person name="Brown T."/>
            <person name="Cohen L."/>
        </authorList>
    </citation>
    <scope>NUCLEOTIDE SEQUENCE</scope>
</reference>
<dbReference type="SUPFAM" id="SSF51206">
    <property type="entry name" value="cAMP-binding domain-like"/>
    <property type="match status" value="2"/>
</dbReference>
<dbReference type="InterPro" id="IPR018488">
    <property type="entry name" value="cNMP-bd_CS"/>
</dbReference>
<evidence type="ECO:0000256" key="4">
    <source>
        <dbReference type="ARBA" id="ARBA00022566"/>
    </source>
</evidence>